<dbReference type="Proteomes" id="UP001139068">
    <property type="component" value="Unassembled WGS sequence"/>
</dbReference>
<protein>
    <submittedName>
        <fullName evidence="1">Uncharacterized protein</fullName>
    </submittedName>
</protein>
<keyword evidence="2" id="KW-1185">Reference proteome</keyword>
<dbReference type="EMBL" id="JAIVFL010000001">
    <property type="protein sequence ID" value="MCI4673834.1"/>
    <property type="molecule type" value="Genomic_DNA"/>
</dbReference>
<reference evidence="1" key="1">
    <citation type="journal article" date="2022" name="ISME J.">
        <title>Identification of active gaseous-alkane degraders at natural gas seeps.</title>
        <authorList>
            <person name="Farhan Ul Haque M."/>
            <person name="Hernandez M."/>
            <person name="Crombie A.T."/>
            <person name="Murrell J.C."/>
        </authorList>
    </citation>
    <scope>NUCLEOTIDE SEQUENCE</scope>
    <source>
        <strain evidence="1">ANDR5</strain>
    </source>
</reference>
<comment type="caution">
    <text evidence="1">The sequence shown here is derived from an EMBL/GenBank/DDBJ whole genome shotgun (WGS) entry which is preliminary data.</text>
</comment>
<accession>A0ABS9YSN8</accession>
<organism evidence="1 2">
    <name type="scientific">Candidatus Mycolicibacterium alkanivorans</name>
    <dbReference type="NCBI Taxonomy" id="2954114"/>
    <lineage>
        <taxon>Bacteria</taxon>
        <taxon>Bacillati</taxon>
        <taxon>Actinomycetota</taxon>
        <taxon>Actinomycetes</taxon>
        <taxon>Mycobacteriales</taxon>
        <taxon>Mycobacteriaceae</taxon>
        <taxon>Mycolicibacterium</taxon>
    </lineage>
</organism>
<sequence length="308" mass="31567">MAGMAGMAGMAATTGPVRAAVLGRPGCGRRTVARALHAAGVMVAGPDDAADVDVYVFTETLKPEDRAALSSPPGPRVAILNKADLAGFGGDGPVATAAARCELLQQSVAMPIHPLAALAAVAALDDTVIDGAVLAALRVLTGEPANLGSTDGFLTGAHRLPRGVRQRLLTELDLFGIAHAVVALREGADRAGLAAALRRASGLDAVLAAIGRATAPVRYRRVAEVGASQPVDDAAMAARMSAAIEVVEAAGMAVDRGDDADAYLRRAVLWQRYARGPVSELHRRCADDIVRGSLRLWEQAGGVPEAVA</sequence>
<proteinExistence type="predicted"/>
<name>A0ABS9YSN8_9MYCO</name>
<evidence type="ECO:0000313" key="1">
    <source>
        <dbReference type="EMBL" id="MCI4673834.1"/>
    </source>
</evidence>
<dbReference type="RefSeq" id="WP_243070335.1">
    <property type="nucleotide sequence ID" value="NZ_JAIVFL010000001.1"/>
</dbReference>
<evidence type="ECO:0000313" key="2">
    <source>
        <dbReference type="Proteomes" id="UP001139068"/>
    </source>
</evidence>
<gene>
    <name evidence="1" type="ORF">K9U37_02225</name>
</gene>